<dbReference type="PIRSF" id="PIRSF001434">
    <property type="entry name" value="CGS"/>
    <property type="match status" value="1"/>
</dbReference>
<dbReference type="Gene3D" id="3.40.640.10">
    <property type="entry name" value="Type I PLP-dependent aspartate aminotransferase-like (Major domain)"/>
    <property type="match status" value="1"/>
</dbReference>
<dbReference type="InterPro" id="IPR006233">
    <property type="entry name" value="Cys_b_lyase_bac"/>
</dbReference>
<evidence type="ECO:0000256" key="3">
    <source>
        <dbReference type="ARBA" id="ARBA00022898"/>
    </source>
</evidence>
<name>A0ABW9A4T0_9BURK</name>
<dbReference type="Pfam" id="PF01053">
    <property type="entry name" value="Cys_Met_Meta_PP"/>
    <property type="match status" value="1"/>
</dbReference>
<dbReference type="GO" id="GO:0047804">
    <property type="term" value="F:cysteine-S-conjugate beta-lyase activity"/>
    <property type="evidence" value="ECO:0007669"/>
    <property type="project" value="UniProtKB-EC"/>
</dbReference>
<evidence type="ECO:0000256" key="2">
    <source>
        <dbReference type="ARBA" id="ARBA00009077"/>
    </source>
</evidence>
<accession>A0ABW9A4T0</accession>
<evidence type="ECO:0000256" key="4">
    <source>
        <dbReference type="ARBA" id="ARBA00023239"/>
    </source>
</evidence>
<dbReference type="InterPro" id="IPR000277">
    <property type="entry name" value="Cys/Met-Metab_PyrdxlP-dep_enz"/>
</dbReference>
<dbReference type="EMBL" id="JAQQFM010000002">
    <property type="protein sequence ID" value="MFL9923439.1"/>
    <property type="molecule type" value="Genomic_DNA"/>
</dbReference>
<evidence type="ECO:0000256" key="6">
    <source>
        <dbReference type="RuleBase" id="RU362118"/>
    </source>
</evidence>
<proteinExistence type="inferred from homology"/>
<organism evidence="7 8">
    <name type="scientific">Herbaspirillum lusitanum</name>
    <dbReference type="NCBI Taxonomy" id="213312"/>
    <lineage>
        <taxon>Bacteria</taxon>
        <taxon>Pseudomonadati</taxon>
        <taxon>Pseudomonadota</taxon>
        <taxon>Betaproteobacteria</taxon>
        <taxon>Burkholderiales</taxon>
        <taxon>Oxalobacteraceae</taxon>
        <taxon>Herbaspirillum</taxon>
    </lineage>
</organism>
<dbReference type="InterPro" id="IPR015424">
    <property type="entry name" value="PyrdxlP-dep_Trfase"/>
</dbReference>
<evidence type="ECO:0000256" key="5">
    <source>
        <dbReference type="ARBA" id="ARBA00047517"/>
    </source>
</evidence>
<protein>
    <submittedName>
        <fullName evidence="7">Cystathionine beta-lyase</fullName>
        <ecNumber evidence="7">4.4.1.13</ecNumber>
    </submittedName>
</protein>
<keyword evidence="4 7" id="KW-0456">Lyase</keyword>
<dbReference type="Proteomes" id="UP001629246">
    <property type="component" value="Unassembled WGS sequence"/>
</dbReference>
<dbReference type="NCBIfam" id="TIGR01324">
    <property type="entry name" value="cysta_beta_ly_B"/>
    <property type="match status" value="1"/>
</dbReference>
<dbReference type="RefSeq" id="WP_408155095.1">
    <property type="nucleotide sequence ID" value="NZ_JAQQFM010000002.1"/>
</dbReference>
<comment type="similarity">
    <text evidence="2 6">Belongs to the trans-sulfuration enzymes family.</text>
</comment>
<evidence type="ECO:0000256" key="1">
    <source>
        <dbReference type="ARBA" id="ARBA00001933"/>
    </source>
</evidence>
<evidence type="ECO:0000313" key="8">
    <source>
        <dbReference type="Proteomes" id="UP001629246"/>
    </source>
</evidence>
<dbReference type="PANTHER" id="PTHR43500">
    <property type="entry name" value="CYSTATHIONINE BETA-LYASE-RELATED"/>
    <property type="match status" value="1"/>
</dbReference>
<dbReference type="InterPro" id="IPR015422">
    <property type="entry name" value="PyrdxlP-dep_Trfase_small"/>
</dbReference>
<gene>
    <name evidence="7" type="ORF">PQR62_04125</name>
</gene>
<dbReference type="SUPFAM" id="SSF53383">
    <property type="entry name" value="PLP-dependent transferases"/>
    <property type="match status" value="1"/>
</dbReference>
<dbReference type="NCBIfam" id="NF005456">
    <property type="entry name" value="PRK07050.1"/>
    <property type="match status" value="1"/>
</dbReference>
<keyword evidence="3 6" id="KW-0663">Pyridoxal phosphate</keyword>
<dbReference type="EC" id="4.4.1.13" evidence="7"/>
<evidence type="ECO:0000313" key="7">
    <source>
        <dbReference type="EMBL" id="MFL9923439.1"/>
    </source>
</evidence>
<dbReference type="PANTHER" id="PTHR43500:SF1">
    <property type="entry name" value="CYSTATHIONINE BETA-LYASE-RELATED"/>
    <property type="match status" value="1"/>
</dbReference>
<dbReference type="InterPro" id="IPR015421">
    <property type="entry name" value="PyrdxlP-dep_Trfase_major"/>
</dbReference>
<keyword evidence="8" id="KW-1185">Reference proteome</keyword>
<comment type="catalytic activity">
    <reaction evidence="5">
        <text>L,L-cystathionine + H2O = L-homocysteine + pyruvate + NH4(+)</text>
        <dbReference type="Rhea" id="RHEA:13965"/>
        <dbReference type="ChEBI" id="CHEBI:15361"/>
        <dbReference type="ChEBI" id="CHEBI:15377"/>
        <dbReference type="ChEBI" id="CHEBI:28938"/>
        <dbReference type="ChEBI" id="CHEBI:58161"/>
        <dbReference type="ChEBI" id="CHEBI:58199"/>
    </reaction>
</comment>
<sequence length="407" mass="45146">MKAFRRIFIAPNFFLRSSVSAQKNSHQTALVHSEYQPPAGFEAFPVGIHHASTVLFPNVAAMRSRDWREKLGYTYGLHGTPTSFTLEARLAEIEGGTYCRVTPSGLAAIVMVNFACLKSGDDVLLPDNVYGPNRELGAWMQRDFGIAARFYDPMIGAGIAELIQPNTRLIWAEAPGSVSMEVPDVPAICKAAHEKGVLVALDNTWSAGLAFSAFEHGVDIVMQALTKYQSGASDVLMGAVIVRDQALNQKLEVAHMHLGFGVGMDDVYLILRSLPSMKLRFEAHDAAARKLAHWLKQRPEISKVLHPAFEDCPGHAHWTRDFTGAGGLFSVIFNERFTEEQTDRFVDSLKLFKIGYSWGGAHSLCVPYRMKGMRENWSELGQLVRFNVGLESVEDLMRDVEQALAQM</sequence>
<dbReference type="Gene3D" id="3.90.1150.10">
    <property type="entry name" value="Aspartate Aminotransferase, domain 1"/>
    <property type="match status" value="1"/>
</dbReference>
<reference evidence="7 8" key="1">
    <citation type="journal article" date="2024" name="Chem. Sci.">
        <title>Discovery of megapolipeptins by genome mining of a Burkholderiales bacteria collection.</title>
        <authorList>
            <person name="Paulo B.S."/>
            <person name="Recchia M.J.J."/>
            <person name="Lee S."/>
            <person name="Fergusson C.H."/>
            <person name="Romanowski S.B."/>
            <person name="Hernandez A."/>
            <person name="Krull N."/>
            <person name="Liu D.Y."/>
            <person name="Cavanagh H."/>
            <person name="Bos A."/>
            <person name="Gray C.A."/>
            <person name="Murphy B.T."/>
            <person name="Linington R.G."/>
            <person name="Eustaquio A.S."/>
        </authorList>
    </citation>
    <scope>NUCLEOTIDE SEQUENCE [LARGE SCALE GENOMIC DNA]</scope>
    <source>
        <strain evidence="7 8">RL21-008-BIB-A</strain>
    </source>
</reference>
<comment type="cofactor">
    <cofactor evidence="1 6">
        <name>pyridoxal 5'-phosphate</name>
        <dbReference type="ChEBI" id="CHEBI:597326"/>
    </cofactor>
</comment>
<comment type="caution">
    <text evidence="7">The sequence shown here is derived from an EMBL/GenBank/DDBJ whole genome shotgun (WGS) entry which is preliminary data.</text>
</comment>